<dbReference type="InterPro" id="IPR033705">
    <property type="entry name" value="Anticodon_Ia_Val"/>
</dbReference>
<dbReference type="InterPro" id="IPR013155">
    <property type="entry name" value="M/V/L/I-tRNA-synth_anticd-bd"/>
</dbReference>
<evidence type="ECO:0000256" key="1">
    <source>
        <dbReference type="ARBA" id="ARBA00013169"/>
    </source>
</evidence>
<evidence type="ECO:0000256" key="5">
    <source>
        <dbReference type="ARBA" id="ARBA00022917"/>
    </source>
</evidence>
<keyword evidence="7" id="KW-0030">Aminoacyl-tRNA synthetase</keyword>
<dbReference type="SUPFAM" id="SSF52374">
    <property type="entry name" value="Nucleotidylyl transferase"/>
    <property type="match status" value="1"/>
</dbReference>
<dbReference type="GO" id="GO:0004832">
    <property type="term" value="F:valine-tRNA ligase activity"/>
    <property type="evidence" value="ECO:0007669"/>
    <property type="project" value="UniProtKB-EC"/>
</dbReference>
<dbReference type="GO" id="GO:0005829">
    <property type="term" value="C:cytosol"/>
    <property type="evidence" value="ECO:0007669"/>
    <property type="project" value="TreeGrafter"/>
</dbReference>
<dbReference type="Pfam" id="PF00133">
    <property type="entry name" value="tRNA-synt_1"/>
    <property type="match status" value="1"/>
</dbReference>
<dbReference type="EC" id="6.1.1.9" evidence="1"/>
<dbReference type="GO" id="GO:0005524">
    <property type="term" value="F:ATP binding"/>
    <property type="evidence" value="ECO:0007669"/>
    <property type="project" value="UniProtKB-KW"/>
</dbReference>
<evidence type="ECO:0000256" key="3">
    <source>
        <dbReference type="ARBA" id="ARBA00022741"/>
    </source>
</evidence>
<evidence type="ECO:0000256" key="9">
    <source>
        <dbReference type="ARBA" id="ARBA00047552"/>
    </source>
</evidence>
<protein>
    <recommendedName>
        <fullName evidence="1">valine--tRNA ligase</fullName>
        <ecNumber evidence="1">6.1.1.9</ecNumber>
    </recommendedName>
    <alternativeName>
        <fullName evidence="8">Valyl-tRNA synthetase</fullName>
    </alternativeName>
</protein>
<gene>
    <name evidence="12" type="ORF">S03H2_29678</name>
</gene>
<accession>X1GZX3</accession>
<evidence type="ECO:0000256" key="8">
    <source>
        <dbReference type="ARBA" id="ARBA00029936"/>
    </source>
</evidence>
<dbReference type="InterPro" id="IPR002300">
    <property type="entry name" value="aa-tRNA-synth_Ia"/>
</dbReference>
<dbReference type="PANTHER" id="PTHR11946:SF93">
    <property type="entry name" value="VALINE--TRNA LIGASE, CHLOROPLASTIC_MITOCHONDRIAL 2"/>
    <property type="match status" value="1"/>
</dbReference>
<name>X1GZX3_9ZZZZ</name>
<dbReference type="EMBL" id="BARU01017925">
    <property type="protein sequence ID" value="GAH50410.1"/>
    <property type="molecule type" value="Genomic_DNA"/>
</dbReference>
<keyword evidence="6" id="KW-0175">Coiled coil</keyword>
<dbReference type="Pfam" id="PF08264">
    <property type="entry name" value="Anticodon_1"/>
    <property type="match status" value="1"/>
</dbReference>
<dbReference type="FunFam" id="1.10.730.10:FF:000014">
    <property type="entry name" value="Valine--tRNA ligase"/>
    <property type="match status" value="1"/>
</dbReference>
<evidence type="ECO:0000259" key="10">
    <source>
        <dbReference type="Pfam" id="PF00133"/>
    </source>
</evidence>
<evidence type="ECO:0000256" key="4">
    <source>
        <dbReference type="ARBA" id="ARBA00022840"/>
    </source>
</evidence>
<dbReference type="PANTHER" id="PTHR11946">
    <property type="entry name" value="VALYL-TRNA SYNTHETASES"/>
    <property type="match status" value="1"/>
</dbReference>
<evidence type="ECO:0000256" key="7">
    <source>
        <dbReference type="ARBA" id="ARBA00023146"/>
    </source>
</evidence>
<comment type="caution">
    <text evidence="12">The sequence shown here is derived from an EMBL/GenBank/DDBJ whole genome shotgun (WGS) entry which is preliminary data.</text>
</comment>
<dbReference type="SUPFAM" id="SSF47323">
    <property type="entry name" value="Anticodon-binding domain of a subclass of class I aminoacyl-tRNA synthetases"/>
    <property type="match status" value="1"/>
</dbReference>
<feature type="domain" description="Methionyl/Valyl/Leucyl/Isoleucyl-tRNA synthetase anticodon-binding" evidence="11">
    <location>
        <begin position="90"/>
        <end position="238"/>
    </location>
</feature>
<keyword evidence="2" id="KW-0436">Ligase</keyword>
<dbReference type="CDD" id="cd07962">
    <property type="entry name" value="Anticodon_Ia_Val"/>
    <property type="match status" value="1"/>
</dbReference>
<keyword evidence="4" id="KW-0067">ATP-binding</keyword>
<sequence length="295" mass="33448">RDEKGEKMSKIKGNVLNPIDTLEKYGTDALRFALSTGTSPGGDIKLTTSRLEAGRNFANKLWNATRFVVRSIEPEDTNMEIQWSLLPVEDRWILSRLSRTISSVTSLTEGFQFGEAQRQIYDFLWGEFCDWYIELAKIRLGSATGEALSPVPVLVHVLETSLRLLHPYMPFITEELWQNLKKHLPQDWQATESIMIAAYPDATGTATDPESERIMEPVIDIIHSIRNARAQYKVESTRWIEAQIYSGKLTPAITPYSEAIQTLARARPVTFLNKRQEGPPNENALVLVLKETEVV</sequence>
<feature type="non-terminal residue" evidence="12">
    <location>
        <position position="295"/>
    </location>
</feature>
<feature type="non-terminal residue" evidence="12">
    <location>
        <position position="1"/>
    </location>
</feature>
<feature type="domain" description="Aminoacyl-tRNA synthetase class Ia" evidence="10">
    <location>
        <begin position="1"/>
        <end position="46"/>
    </location>
</feature>
<keyword evidence="3" id="KW-0547">Nucleotide-binding</keyword>
<keyword evidence="5" id="KW-0648">Protein biosynthesis</keyword>
<comment type="catalytic activity">
    <reaction evidence="9">
        <text>tRNA(Val) + L-valine + ATP = L-valyl-tRNA(Val) + AMP + diphosphate</text>
        <dbReference type="Rhea" id="RHEA:10704"/>
        <dbReference type="Rhea" id="RHEA-COMP:9672"/>
        <dbReference type="Rhea" id="RHEA-COMP:9708"/>
        <dbReference type="ChEBI" id="CHEBI:30616"/>
        <dbReference type="ChEBI" id="CHEBI:33019"/>
        <dbReference type="ChEBI" id="CHEBI:57762"/>
        <dbReference type="ChEBI" id="CHEBI:78442"/>
        <dbReference type="ChEBI" id="CHEBI:78537"/>
        <dbReference type="ChEBI" id="CHEBI:456215"/>
        <dbReference type="EC" id="6.1.1.9"/>
    </reaction>
</comment>
<dbReference type="InterPro" id="IPR009080">
    <property type="entry name" value="tRNAsynth_Ia_anticodon-bd"/>
</dbReference>
<dbReference type="InterPro" id="IPR002303">
    <property type="entry name" value="Valyl-tRNA_ligase"/>
</dbReference>
<reference evidence="12" key="1">
    <citation type="journal article" date="2014" name="Front. Microbiol.">
        <title>High frequency of phylogenetically diverse reductive dehalogenase-homologous genes in deep subseafloor sedimentary metagenomes.</title>
        <authorList>
            <person name="Kawai M."/>
            <person name="Futagami T."/>
            <person name="Toyoda A."/>
            <person name="Takaki Y."/>
            <person name="Nishi S."/>
            <person name="Hori S."/>
            <person name="Arai W."/>
            <person name="Tsubouchi T."/>
            <person name="Morono Y."/>
            <person name="Uchiyama I."/>
            <person name="Ito T."/>
            <person name="Fujiyama A."/>
            <person name="Inagaki F."/>
            <person name="Takami H."/>
        </authorList>
    </citation>
    <scope>NUCLEOTIDE SEQUENCE</scope>
    <source>
        <strain evidence="12">Expedition CK06-06</strain>
    </source>
</reference>
<dbReference type="AlphaFoldDB" id="X1GZX3"/>
<evidence type="ECO:0000259" key="11">
    <source>
        <dbReference type="Pfam" id="PF08264"/>
    </source>
</evidence>
<evidence type="ECO:0000313" key="12">
    <source>
        <dbReference type="EMBL" id="GAH50410.1"/>
    </source>
</evidence>
<evidence type="ECO:0000256" key="2">
    <source>
        <dbReference type="ARBA" id="ARBA00022598"/>
    </source>
</evidence>
<dbReference type="Gene3D" id="1.10.730.10">
    <property type="entry name" value="Isoleucyl-tRNA Synthetase, Domain 1"/>
    <property type="match status" value="1"/>
</dbReference>
<organism evidence="12">
    <name type="scientific">marine sediment metagenome</name>
    <dbReference type="NCBI Taxonomy" id="412755"/>
    <lineage>
        <taxon>unclassified sequences</taxon>
        <taxon>metagenomes</taxon>
        <taxon>ecological metagenomes</taxon>
    </lineage>
</organism>
<proteinExistence type="predicted"/>
<dbReference type="GO" id="GO:0006438">
    <property type="term" value="P:valyl-tRNA aminoacylation"/>
    <property type="evidence" value="ECO:0007669"/>
    <property type="project" value="InterPro"/>
</dbReference>
<evidence type="ECO:0000256" key="6">
    <source>
        <dbReference type="ARBA" id="ARBA00023054"/>
    </source>
</evidence>